<dbReference type="GO" id="GO:0008168">
    <property type="term" value="F:methyltransferase activity"/>
    <property type="evidence" value="ECO:0007669"/>
    <property type="project" value="TreeGrafter"/>
</dbReference>
<evidence type="ECO:0000313" key="3">
    <source>
        <dbReference type="Proteomes" id="UP000177614"/>
    </source>
</evidence>
<dbReference type="PANTHER" id="PTHR43591">
    <property type="entry name" value="METHYLTRANSFERASE"/>
    <property type="match status" value="1"/>
</dbReference>
<reference evidence="2 3" key="1">
    <citation type="journal article" date="2016" name="Nat. Commun.">
        <title>Thousands of microbial genomes shed light on interconnected biogeochemical processes in an aquifer system.</title>
        <authorList>
            <person name="Anantharaman K."/>
            <person name="Brown C.T."/>
            <person name="Hug L.A."/>
            <person name="Sharon I."/>
            <person name="Castelle C.J."/>
            <person name="Probst A.J."/>
            <person name="Thomas B.C."/>
            <person name="Singh A."/>
            <person name="Wilkins M.J."/>
            <person name="Karaoz U."/>
            <person name="Brodie E.L."/>
            <person name="Williams K.H."/>
            <person name="Hubbard S.S."/>
            <person name="Banfield J.F."/>
        </authorList>
    </citation>
    <scope>NUCLEOTIDE SEQUENCE [LARGE SCALE GENOMIC DNA]</scope>
</reference>
<dbReference type="Pfam" id="PF13649">
    <property type="entry name" value="Methyltransf_25"/>
    <property type="match status" value="1"/>
</dbReference>
<sequence>MRRIKEEFLGKVETVVPLKDLSVLEIGCGDGSRSIEIASRCTALHAIEPDKHKLRQALARNIPNASFCVGPAESLSFGDQSFDAIIFTLSLHHVPIEMMETAINEAVRVTRTNAYIIFLEPAQDGTFFDAEITFDACDGDERKEKVAAYDAIQKHRRLRSIAEIDDETVFQFDSVDDFNQSMMPKKNQRDIQEFLEKNNYILRASRRINICQPKSLS</sequence>
<evidence type="ECO:0000259" key="1">
    <source>
        <dbReference type="Pfam" id="PF13649"/>
    </source>
</evidence>
<dbReference type="InterPro" id="IPR041698">
    <property type="entry name" value="Methyltransf_25"/>
</dbReference>
<dbReference type="EMBL" id="MEWR01000023">
    <property type="protein sequence ID" value="OGC81640.1"/>
    <property type="molecule type" value="Genomic_DNA"/>
</dbReference>
<dbReference type="PANTHER" id="PTHR43591:SF24">
    <property type="entry name" value="2-METHOXY-6-POLYPRENYL-1,4-BENZOQUINOL METHYLASE, MITOCHONDRIAL"/>
    <property type="match status" value="1"/>
</dbReference>
<evidence type="ECO:0000313" key="2">
    <source>
        <dbReference type="EMBL" id="OGC81640.1"/>
    </source>
</evidence>
<proteinExistence type="predicted"/>
<dbReference type="CDD" id="cd02440">
    <property type="entry name" value="AdoMet_MTases"/>
    <property type="match status" value="1"/>
</dbReference>
<accession>A0A1F4XJ60</accession>
<dbReference type="Gene3D" id="3.40.50.150">
    <property type="entry name" value="Vaccinia Virus protein VP39"/>
    <property type="match status" value="1"/>
</dbReference>
<comment type="caution">
    <text evidence="2">The sequence shown here is derived from an EMBL/GenBank/DDBJ whole genome shotgun (WGS) entry which is preliminary data.</text>
</comment>
<protein>
    <recommendedName>
        <fullName evidence="1">Methyltransferase domain-containing protein</fullName>
    </recommendedName>
</protein>
<organism evidence="2 3">
    <name type="scientific">Candidatus Abawacabacteria bacterium RBG_16_42_10</name>
    <dbReference type="NCBI Taxonomy" id="1817814"/>
    <lineage>
        <taxon>Bacteria</taxon>
        <taxon>Candidatus Abawacaibacteriota</taxon>
    </lineage>
</organism>
<name>A0A1F4XJ60_9BACT</name>
<dbReference type="SUPFAM" id="SSF53335">
    <property type="entry name" value="S-adenosyl-L-methionine-dependent methyltransferases"/>
    <property type="match status" value="1"/>
</dbReference>
<gene>
    <name evidence="2" type="ORF">A2V81_05230</name>
</gene>
<dbReference type="STRING" id="1817814.A2V81_05230"/>
<dbReference type="InterPro" id="IPR029063">
    <property type="entry name" value="SAM-dependent_MTases_sf"/>
</dbReference>
<dbReference type="AlphaFoldDB" id="A0A1F4XJ60"/>
<feature type="domain" description="Methyltransferase" evidence="1">
    <location>
        <begin position="23"/>
        <end position="112"/>
    </location>
</feature>
<dbReference type="Proteomes" id="UP000177614">
    <property type="component" value="Unassembled WGS sequence"/>
</dbReference>